<evidence type="ECO:0000256" key="1">
    <source>
        <dbReference type="SAM" id="Phobius"/>
    </source>
</evidence>
<gene>
    <name evidence="2" type="ORF">Pla22_30690</name>
</gene>
<dbReference type="OrthoDB" id="282033at2"/>
<name>A0A5C5WID0_9BACT</name>
<organism evidence="2 3">
    <name type="scientific">Rubripirellula amarantea</name>
    <dbReference type="NCBI Taxonomy" id="2527999"/>
    <lineage>
        <taxon>Bacteria</taxon>
        <taxon>Pseudomonadati</taxon>
        <taxon>Planctomycetota</taxon>
        <taxon>Planctomycetia</taxon>
        <taxon>Pirellulales</taxon>
        <taxon>Pirellulaceae</taxon>
        <taxon>Rubripirellula</taxon>
    </lineage>
</organism>
<proteinExistence type="predicted"/>
<protein>
    <recommendedName>
        <fullName evidence="4">3-keto-disaccharide hydrolase domain-containing protein</fullName>
    </recommendedName>
</protein>
<dbReference type="Proteomes" id="UP000316598">
    <property type="component" value="Unassembled WGS sequence"/>
</dbReference>
<comment type="caution">
    <text evidence="2">The sequence shown here is derived from an EMBL/GenBank/DDBJ whole genome shotgun (WGS) entry which is preliminary data.</text>
</comment>
<sequence precursor="true">MNPSRRFGLLRITFYPFIAVILATSVSFADPPNQASSPAATATLAEENAAESSVQPKGGKWTPLVNHWESIQFGGEGSVDITKNNDQALIRLELGDPITGVRFSGEVPQNNYELKFQAKRIEGIDFFCGVTFPIDESALTLVLGGWGGGITGISSIDGLDASENSTTLFRHYENEIWYDVRIRVSDFGVEAWIGEPDPKNPKQREESNVVELMREGQKFGLRFEMDLCTPLGLANYQCVSEFRNLGWRKLSQSEIDAAKAKHQEWTEDQ</sequence>
<evidence type="ECO:0008006" key="4">
    <source>
        <dbReference type="Google" id="ProtNLM"/>
    </source>
</evidence>
<evidence type="ECO:0000313" key="2">
    <source>
        <dbReference type="EMBL" id="TWT50327.1"/>
    </source>
</evidence>
<feature type="transmembrane region" description="Helical" evidence="1">
    <location>
        <begin position="12"/>
        <end position="29"/>
    </location>
</feature>
<keyword evidence="1" id="KW-0812">Transmembrane</keyword>
<reference evidence="2 3" key="1">
    <citation type="submission" date="2019-02" db="EMBL/GenBank/DDBJ databases">
        <title>Deep-cultivation of Planctomycetes and their phenomic and genomic characterization uncovers novel biology.</title>
        <authorList>
            <person name="Wiegand S."/>
            <person name="Jogler M."/>
            <person name="Boedeker C."/>
            <person name="Pinto D."/>
            <person name="Vollmers J."/>
            <person name="Rivas-Marin E."/>
            <person name="Kohn T."/>
            <person name="Peeters S.H."/>
            <person name="Heuer A."/>
            <person name="Rast P."/>
            <person name="Oberbeckmann S."/>
            <person name="Bunk B."/>
            <person name="Jeske O."/>
            <person name="Meyerdierks A."/>
            <person name="Storesund J.E."/>
            <person name="Kallscheuer N."/>
            <person name="Luecker S."/>
            <person name="Lage O.M."/>
            <person name="Pohl T."/>
            <person name="Merkel B.J."/>
            <person name="Hornburger P."/>
            <person name="Mueller R.-W."/>
            <person name="Bruemmer F."/>
            <person name="Labrenz M."/>
            <person name="Spormann A.M."/>
            <person name="Op Den Camp H."/>
            <person name="Overmann J."/>
            <person name="Amann R."/>
            <person name="Jetten M.S.M."/>
            <person name="Mascher T."/>
            <person name="Medema M.H."/>
            <person name="Devos D.P."/>
            <person name="Kaster A.-K."/>
            <person name="Ovreas L."/>
            <person name="Rohde M."/>
            <person name="Galperin M.Y."/>
            <person name="Jogler C."/>
        </authorList>
    </citation>
    <scope>NUCLEOTIDE SEQUENCE [LARGE SCALE GENOMIC DNA]</scope>
    <source>
        <strain evidence="2 3">Pla22</strain>
    </source>
</reference>
<dbReference type="AlphaFoldDB" id="A0A5C5WID0"/>
<keyword evidence="3" id="KW-1185">Reference proteome</keyword>
<dbReference type="RefSeq" id="WP_146515578.1">
    <property type="nucleotide sequence ID" value="NZ_SJPI01000002.1"/>
</dbReference>
<dbReference type="EMBL" id="SJPI01000002">
    <property type="protein sequence ID" value="TWT50327.1"/>
    <property type="molecule type" value="Genomic_DNA"/>
</dbReference>
<keyword evidence="1" id="KW-1133">Transmembrane helix</keyword>
<evidence type="ECO:0000313" key="3">
    <source>
        <dbReference type="Proteomes" id="UP000316598"/>
    </source>
</evidence>
<accession>A0A5C5WID0</accession>
<keyword evidence="1" id="KW-0472">Membrane</keyword>